<dbReference type="Gene3D" id="3.30.70.330">
    <property type="match status" value="4"/>
</dbReference>
<dbReference type="SUPFAM" id="SSF63570">
    <property type="entry name" value="PABC (PABP) domain"/>
    <property type="match status" value="1"/>
</dbReference>
<evidence type="ECO:0000313" key="16">
    <source>
        <dbReference type="EMBL" id="AOW02148.1"/>
    </source>
</evidence>
<evidence type="ECO:0000256" key="6">
    <source>
        <dbReference type="ARBA" id="ARBA00022664"/>
    </source>
</evidence>
<evidence type="ECO:0000313" key="17">
    <source>
        <dbReference type="Proteomes" id="UP000182444"/>
    </source>
</evidence>
<dbReference type="InterPro" id="IPR000504">
    <property type="entry name" value="RRM_dom"/>
</dbReference>
<dbReference type="NCBIfam" id="TIGR01628">
    <property type="entry name" value="PABP-1234"/>
    <property type="match status" value="1"/>
</dbReference>
<dbReference type="SMART" id="SM00360">
    <property type="entry name" value="RRM"/>
    <property type="match status" value="4"/>
</dbReference>
<feature type="compositionally biased region" description="Basic and acidic residues" evidence="15">
    <location>
        <begin position="16"/>
        <end position="33"/>
    </location>
</feature>
<dbReference type="CDD" id="cd12381">
    <property type="entry name" value="RRM4_I_PABPs"/>
    <property type="match status" value="1"/>
</dbReference>
<evidence type="ECO:0000256" key="3">
    <source>
        <dbReference type="ARBA" id="ARBA00008557"/>
    </source>
</evidence>
<dbReference type="VEuPathDB" id="FungiDB:YALI1_C00739g"/>
<evidence type="ECO:0000256" key="14">
    <source>
        <dbReference type="RuleBase" id="RU362004"/>
    </source>
</evidence>
<feature type="compositionally biased region" description="Low complexity" evidence="15">
    <location>
        <begin position="530"/>
        <end position="547"/>
    </location>
</feature>
<dbReference type="GeneID" id="2909177"/>
<dbReference type="InterPro" id="IPR034364">
    <property type="entry name" value="PABP_RRM1"/>
</dbReference>
<dbReference type="OrthoDB" id="19742at2759"/>
<dbReference type="GO" id="GO:0005634">
    <property type="term" value="C:nucleus"/>
    <property type="evidence" value="ECO:0007669"/>
    <property type="project" value="UniProtKB-SubCell"/>
</dbReference>
<feature type="compositionally biased region" description="Low complexity" evidence="15">
    <location>
        <begin position="509"/>
        <end position="522"/>
    </location>
</feature>
<dbReference type="InterPro" id="IPR036053">
    <property type="entry name" value="PABP-dom"/>
</dbReference>
<keyword evidence="5 14" id="KW-0963">Cytoplasm</keyword>
<comment type="function">
    <text evidence="12">Binds the poly(A) tail of mRNA. Appears to be an important mediator of the multiple roles of the poly(A) tail in mRNA biogenesis, stability and translation. In the nucleus, involved in both mRNA cleavage and polyadenylation. Is also required for efficient mRNA export to the cytoplasm. Acts in concert with a poly(A)-specific nuclease (PAN) to affect poly(A) tail shortening, which may occur concomitantly with either nucleocytoplasmic mRNA transport or translational initiation. In the cytoplasm, stimulates translation initiation and regulates mRNA decay through translation termination-coupled poly(A) shortening, probably mediated by PAN.</text>
</comment>
<dbReference type="FunFam" id="3.30.70.330:FF:000211">
    <property type="entry name" value="Polyadenylate-binding protein"/>
    <property type="match status" value="1"/>
</dbReference>
<evidence type="ECO:0000256" key="2">
    <source>
        <dbReference type="ARBA" id="ARBA00004496"/>
    </source>
</evidence>
<evidence type="ECO:0000256" key="15">
    <source>
        <dbReference type="SAM" id="MobiDB-lite"/>
    </source>
</evidence>
<dbReference type="EMBL" id="CP017555">
    <property type="protein sequence ID" value="AOW02148.1"/>
    <property type="molecule type" value="Genomic_DNA"/>
</dbReference>
<dbReference type="Pfam" id="PF00658">
    <property type="entry name" value="MLLE"/>
    <property type="match status" value="1"/>
</dbReference>
<dbReference type="RefSeq" id="XP_501289.2">
    <property type="nucleotide sequence ID" value="XM_501289.2"/>
</dbReference>
<dbReference type="FunFam" id="3.30.70.330:FF:000003">
    <property type="entry name" value="Polyadenylate-binding protein"/>
    <property type="match status" value="1"/>
</dbReference>
<dbReference type="SUPFAM" id="SSF54928">
    <property type="entry name" value="RNA-binding domain, RBD"/>
    <property type="match status" value="2"/>
</dbReference>
<evidence type="ECO:0000256" key="11">
    <source>
        <dbReference type="ARBA" id="ARBA00023242"/>
    </source>
</evidence>
<evidence type="ECO:0000256" key="7">
    <source>
        <dbReference type="ARBA" id="ARBA00022737"/>
    </source>
</evidence>
<feature type="region of interest" description="Disordered" evidence="15">
    <location>
        <begin position="481"/>
        <end position="559"/>
    </location>
</feature>
<dbReference type="GO" id="GO:0051028">
    <property type="term" value="P:mRNA transport"/>
    <property type="evidence" value="ECO:0007669"/>
    <property type="project" value="UniProtKB-KW"/>
</dbReference>
<dbReference type="AlphaFoldDB" id="A0A1D8N933"/>
<protein>
    <recommendedName>
        <fullName evidence="14">Polyadenylate-binding protein</fullName>
        <shortName evidence="14">PABP</shortName>
    </recommendedName>
</protein>
<keyword evidence="9" id="KW-0810">Translation regulation</keyword>
<organism evidence="16 17">
    <name type="scientific">Yarrowia lipolytica</name>
    <name type="common">Candida lipolytica</name>
    <dbReference type="NCBI Taxonomy" id="4952"/>
    <lineage>
        <taxon>Eukaryota</taxon>
        <taxon>Fungi</taxon>
        <taxon>Dikarya</taxon>
        <taxon>Ascomycota</taxon>
        <taxon>Saccharomycotina</taxon>
        <taxon>Dipodascomycetes</taxon>
        <taxon>Dipodascales</taxon>
        <taxon>Dipodascales incertae sedis</taxon>
        <taxon>Yarrowia</taxon>
    </lineage>
</organism>
<dbReference type="Proteomes" id="UP000182444">
    <property type="component" value="Chromosome 1C"/>
</dbReference>
<proteinExistence type="inferred from homology"/>
<dbReference type="KEGG" id="yli:2909177"/>
<reference evidence="16 17" key="1">
    <citation type="journal article" date="2016" name="PLoS ONE">
        <title>Sequence Assembly of Yarrowia lipolytica Strain W29/CLIB89 Shows Transposable Element Diversity.</title>
        <authorList>
            <person name="Magnan C."/>
            <person name="Yu J."/>
            <person name="Chang I."/>
            <person name="Jahn E."/>
            <person name="Kanomata Y."/>
            <person name="Wu J."/>
            <person name="Zeller M."/>
            <person name="Oakes M."/>
            <person name="Baldi P."/>
            <person name="Sandmeyer S."/>
        </authorList>
    </citation>
    <scope>NUCLEOTIDE SEQUENCE [LARGE SCALE GENOMIC DNA]</scope>
    <source>
        <strain evidence="17">CLIB89(W29)</strain>
    </source>
</reference>
<dbReference type="eggNOG" id="KOG0123">
    <property type="taxonomic scope" value="Eukaryota"/>
</dbReference>
<dbReference type="InterPro" id="IPR002004">
    <property type="entry name" value="PABP_HYD_C"/>
</dbReference>
<keyword evidence="7" id="KW-0677">Repeat</keyword>
<evidence type="ECO:0000256" key="8">
    <source>
        <dbReference type="ARBA" id="ARBA00022816"/>
    </source>
</evidence>
<dbReference type="SMART" id="SM00517">
    <property type="entry name" value="PolyA"/>
    <property type="match status" value="1"/>
</dbReference>
<evidence type="ECO:0000256" key="10">
    <source>
        <dbReference type="ARBA" id="ARBA00022884"/>
    </source>
</evidence>
<keyword evidence="4" id="KW-0813">Transport</keyword>
<dbReference type="InterPro" id="IPR045305">
    <property type="entry name" value="RRM2_I_PABPs"/>
</dbReference>
<evidence type="ECO:0000256" key="5">
    <source>
        <dbReference type="ARBA" id="ARBA00022490"/>
    </source>
</evidence>
<keyword evidence="11" id="KW-0539">Nucleus</keyword>
<feature type="compositionally biased region" description="Basic and acidic residues" evidence="15">
    <location>
        <begin position="42"/>
        <end position="58"/>
    </location>
</feature>
<dbReference type="GO" id="GO:0010494">
    <property type="term" value="C:cytoplasmic stress granule"/>
    <property type="evidence" value="ECO:0007669"/>
    <property type="project" value="UniProtKB-ARBA"/>
</dbReference>
<comment type="similarity">
    <text evidence="3 14">Belongs to the polyadenylate-binding protein type-1 family.</text>
</comment>
<dbReference type="GO" id="GO:0003723">
    <property type="term" value="F:RNA binding"/>
    <property type="evidence" value="ECO:0007669"/>
    <property type="project" value="UniProtKB-UniRule"/>
</dbReference>
<sequence>MSADASLVAAEKALEKMTLENKAEASPATKEETTTEAAPAEGEAKTESSEEKGSKEDQGDNASLYVGELDPSVTEAMLFEIFNPIGPVTSVRVCRDAITRRSLGYAYVNFHNQADGIRALEELNYSPIKERPCRIMWSQRDPALRKTGAGNIYIKNLDPAIDNKALHDTFSAFGQILSCKIATDEFGNSRGFGFVHYESAESAESAIQHVNGMLLNDKKVFVGPHVPKSDRMQSFEEQKNSFTNVFIKNLGTEITEAEFEELVNKFGETSSVHLSTNDEGKPTGFGFVDYKEHDVAVKAIDGLSETEFKGNKLFAGRAKKKYERADELRKQYEASRLEKLNKYQGVNLYIKNLDDTIDDDKLRAEFAPHGTITSAKVMVDEAGKSKGFGFVCYSSPEEATKAVTEMNHRLVAGKPLYVVLAQRKDVRRSQLQQQIQAKNQMRLQQQAAAGGLPGQYMGNPGVFYPGQPGFMPPGRGGMPFGANPQMMMRPPMPPQNQFPPRGVPGGPNMYGAPPQGYQQGGFPPQGPMRGGQPPRSGQPGPQGQFRGAPRRKDGESRVADSISNALENAPEEQHKQLVGEALYPKVLAEKAIDGNAEFAGKITGMLLEMPIKEILEVIDDEEGLQAQINDAITAYNEYLNSQKEE</sequence>
<dbReference type="CDD" id="cd12378">
    <property type="entry name" value="RRM1_I_PABPs"/>
    <property type="match status" value="1"/>
</dbReference>
<dbReference type="PROSITE" id="PS51309">
    <property type="entry name" value="PABC"/>
    <property type="match status" value="1"/>
</dbReference>
<dbReference type="InterPro" id="IPR006515">
    <property type="entry name" value="PABP_1234"/>
</dbReference>
<dbReference type="PANTHER" id="PTHR24012">
    <property type="entry name" value="RNA BINDING PROTEIN"/>
    <property type="match status" value="1"/>
</dbReference>
<evidence type="ECO:0000256" key="1">
    <source>
        <dbReference type="ARBA" id="ARBA00004123"/>
    </source>
</evidence>
<dbReference type="Gene3D" id="1.10.1900.10">
    <property type="entry name" value="c-terminal domain of poly(a) binding protein"/>
    <property type="match status" value="1"/>
</dbReference>
<dbReference type="InterPro" id="IPR035979">
    <property type="entry name" value="RBD_domain_sf"/>
</dbReference>
<dbReference type="FunFam" id="3.30.70.330:FF:002233">
    <property type="match status" value="1"/>
</dbReference>
<keyword evidence="6" id="KW-0507">mRNA processing</keyword>
<feature type="region of interest" description="Disordered" evidence="15">
    <location>
        <begin position="16"/>
        <end position="63"/>
    </location>
</feature>
<dbReference type="Pfam" id="PF00076">
    <property type="entry name" value="RRM_1"/>
    <property type="match status" value="4"/>
</dbReference>
<keyword evidence="8" id="KW-0509">mRNA transport</keyword>
<dbReference type="GO" id="GO:0006417">
    <property type="term" value="P:regulation of translation"/>
    <property type="evidence" value="ECO:0007669"/>
    <property type="project" value="UniProtKB-KW"/>
</dbReference>
<comment type="subcellular location">
    <subcellularLocation>
        <location evidence="2 14">Cytoplasm</location>
    </subcellularLocation>
    <subcellularLocation>
        <location evidence="1">Nucleus</location>
    </subcellularLocation>
</comment>
<accession>A0A1D8N933</accession>
<evidence type="ECO:0000256" key="12">
    <source>
        <dbReference type="ARBA" id="ARBA00024761"/>
    </source>
</evidence>
<dbReference type="VEuPathDB" id="FungiDB:YALI0_C00539g"/>
<evidence type="ECO:0000256" key="13">
    <source>
        <dbReference type="PROSITE-ProRule" id="PRU00176"/>
    </source>
</evidence>
<gene>
    <name evidence="16" type="ORF">YALI1_C00739g</name>
</gene>
<evidence type="ECO:0000256" key="9">
    <source>
        <dbReference type="ARBA" id="ARBA00022845"/>
    </source>
</evidence>
<name>A0A1D8N933_YARLL</name>
<keyword evidence="10 13" id="KW-0694">RNA-binding</keyword>
<dbReference type="GO" id="GO:0006397">
    <property type="term" value="P:mRNA processing"/>
    <property type="evidence" value="ECO:0007669"/>
    <property type="project" value="UniProtKB-KW"/>
</dbReference>
<evidence type="ECO:0000256" key="4">
    <source>
        <dbReference type="ARBA" id="ARBA00022448"/>
    </source>
</evidence>
<dbReference type="InterPro" id="IPR012677">
    <property type="entry name" value="Nucleotide-bd_a/b_plait_sf"/>
</dbReference>
<dbReference type="CDD" id="cd12379">
    <property type="entry name" value="RRM2_I_PABPs"/>
    <property type="match status" value="1"/>
</dbReference>
<dbReference type="PROSITE" id="PS50102">
    <property type="entry name" value="RRM"/>
    <property type="match status" value="4"/>
</dbReference>